<feature type="binding site" evidence="8">
    <location>
        <position position="59"/>
    </location>
    <ligand>
        <name>FMN</name>
        <dbReference type="ChEBI" id="CHEBI:58210"/>
        <note>ligand shared between dimeric partners</note>
    </ligand>
</feature>
<dbReference type="SUPFAM" id="SSF55469">
    <property type="entry name" value="FMN-dependent nitroreductase-like"/>
    <property type="match status" value="1"/>
</dbReference>
<dbReference type="Gene3D" id="3.40.109.10">
    <property type="entry name" value="NADH Oxidase"/>
    <property type="match status" value="1"/>
</dbReference>
<protein>
    <recommendedName>
        <fullName evidence="7">Putative NAD(P)H nitroreductase</fullName>
        <ecNumber evidence="7">1.-.-.-</ecNumber>
    </recommendedName>
</protein>
<keyword evidence="5 7" id="KW-0560">Oxidoreductase</keyword>
<dbReference type="Pfam" id="PF00881">
    <property type="entry name" value="Nitroreductase"/>
    <property type="match status" value="1"/>
</dbReference>
<feature type="domain" description="Nitroreductase" evidence="9">
    <location>
        <begin position="26"/>
        <end position="179"/>
    </location>
</feature>
<evidence type="ECO:0000256" key="5">
    <source>
        <dbReference type="ARBA" id="ARBA00023002"/>
    </source>
</evidence>
<organism evidence="10 11">
    <name type="scientific">Caulobacter vibrioides</name>
    <name type="common">Caulobacter crescentus</name>
    <dbReference type="NCBI Taxonomy" id="155892"/>
    <lineage>
        <taxon>Bacteria</taxon>
        <taxon>Pseudomonadati</taxon>
        <taxon>Pseudomonadota</taxon>
        <taxon>Alphaproteobacteria</taxon>
        <taxon>Caulobacterales</taxon>
        <taxon>Caulobacteraceae</taxon>
        <taxon>Caulobacter</taxon>
    </lineage>
</organism>
<keyword evidence="3 7" id="KW-0288">FMN</keyword>
<feature type="binding site" description="in other chain" evidence="8">
    <location>
        <begin position="28"/>
        <end position="30"/>
    </location>
    <ligand>
        <name>FMN</name>
        <dbReference type="ChEBI" id="CHEBI:58210"/>
        <note>ligand shared between dimeric partners</note>
    </ligand>
</feature>
<dbReference type="PANTHER" id="PTHR43821">
    <property type="entry name" value="NAD(P)H NITROREDUCTASE YDJA-RELATED"/>
    <property type="match status" value="1"/>
</dbReference>
<keyword evidence="2 7" id="KW-0285">Flavoprotein</keyword>
<dbReference type="EC" id="1.-.-.-" evidence="7"/>
<feature type="binding site" description="in other chain" evidence="8">
    <location>
        <begin position="149"/>
        <end position="151"/>
    </location>
    <ligand>
        <name>FMN</name>
        <dbReference type="ChEBI" id="CHEBI:58210"/>
        <note>ligand shared between dimeric partners</note>
    </ligand>
</feature>
<evidence type="ECO:0000256" key="2">
    <source>
        <dbReference type="ARBA" id="ARBA00022630"/>
    </source>
</evidence>
<dbReference type="InterPro" id="IPR029479">
    <property type="entry name" value="Nitroreductase"/>
</dbReference>
<comment type="similarity">
    <text evidence="1 7">Belongs to the nitroreductase family.</text>
</comment>
<proteinExistence type="inferred from homology"/>
<evidence type="ECO:0000256" key="3">
    <source>
        <dbReference type="ARBA" id="ARBA00022643"/>
    </source>
</evidence>
<dbReference type="AlphaFoldDB" id="A0A258D099"/>
<evidence type="ECO:0000259" key="9">
    <source>
        <dbReference type="Pfam" id="PF00881"/>
    </source>
</evidence>
<dbReference type="PANTHER" id="PTHR43821:SF1">
    <property type="entry name" value="NAD(P)H NITROREDUCTASE YDJA-RELATED"/>
    <property type="match status" value="1"/>
</dbReference>
<dbReference type="InterPro" id="IPR000415">
    <property type="entry name" value="Nitroreductase-like"/>
</dbReference>
<feature type="binding site" evidence="8">
    <location>
        <position position="55"/>
    </location>
    <ligand>
        <name>FMN</name>
        <dbReference type="ChEBI" id="CHEBI:58210"/>
        <note>ligand shared between dimeric partners</note>
    </ligand>
</feature>
<evidence type="ECO:0000256" key="4">
    <source>
        <dbReference type="ARBA" id="ARBA00022857"/>
    </source>
</evidence>
<dbReference type="EMBL" id="NCDQ01000288">
    <property type="protein sequence ID" value="OYX00763.1"/>
    <property type="molecule type" value="Genomic_DNA"/>
</dbReference>
<dbReference type="PIRSF" id="PIRSF000232">
    <property type="entry name" value="YdjA"/>
    <property type="match status" value="1"/>
</dbReference>
<keyword evidence="4 7" id="KW-0521">NADP</keyword>
<sequence length="202" mass="21433">MTVPAAPAFGAPCPVTASPQTLALLASRRSASAQALRAPGPDAAQLADLLRLAARVPDHGKLAPWRFVVLEGEAKDAFVRRLQALVDRQAAPEKARAVLAKIALPPLTVAVISSPKPASIPLWEQQMSAGAVCMTLLLAAEAMGFGANWITDWYAFDPDARALLGVADTEQVAGFIHLGTPSEDPLERVRPDMSAIVQRWEA</sequence>
<dbReference type="GO" id="GO:0016491">
    <property type="term" value="F:oxidoreductase activity"/>
    <property type="evidence" value="ECO:0007669"/>
    <property type="project" value="UniProtKB-UniRule"/>
</dbReference>
<comment type="caution">
    <text evidence="10">The sequence shown here is derived from an EMBL/GenBank/DDBJ whole genome shotgun (WGS) entry which is preliminary data.</text>
</comment>
<accession>A0A258D099</accession>
<evidence type="ECO:0000256" key="6">
    <source>
        <dbReference type="ARBA" id="ARBA00023027"/>
    </source>
</evidence>
<dbReference type="InterPro" id="IPR052530">
    <property type="entry name" value="NAD(P)H_nitroreductase"/>
</dbReference>
<evidence type="ECO:0000313" key="11">
    <source>
        <dbReference type="Proteomes" id="UP000215616"/>
    </source>
</evidence>
<keyword evidence="6 7" id="KW-0520">NAD</keyword>
<evidence type="ECO:0000256" key="1">
    <source>
        <dbReference type="ARBA" id="ARBA00007118"/>
    </source>
</evidence>
<comment type="cofactor">
    <cofactor evidence="8">
        <name>FMN</name>
        <dbReference type="ChEBI" id="CHEBI:58210"/>
    </cofactor>
    <text evidence="8">Binds 1 FMN per subunit.</text>
</comment>
<dbReference type="InterPro" id="IPR026021">
    <property type="entry name" value="YdjA-like"/>
</dbReference>
<dbReference type="CDD" id="cd02135">
    <property type="entry name" value="YdjA-like"/>
    <property type="match status" value="1"/>
</dbReference>
<name>A0A258D099_CAUVI</name>
<evidence type="ECO:0000256" key="7">
    <source>
        <dbReference type="PIRNR" id="PIRNR000232"/>
    </source>
</evidence>
<evidence type="ECO:0000313" key="10">
    <source>
        <dbReference type="EMBL" id="OYX00763.1"/>
    </source>
</evidence>
<gene>
    <name evidence="10" type="ORF">B7Z12_15485</name>
</gene>
<reference evidence="10 11" key="1">
    <citation type="submission" date="2017-03" db="EMBL/GenBank/DDBJ databases">
        <title>Lifting the veil on microbial sulfur biogeochemistry in mining wastewaters.</title>
        <authorList>
            <person name="Kantor R.S."/>
            <person name="Colenbrander Nelson T."/>
            <person name="Marshall S."/>
            <person name="Bennett D."/>
            <person name="Apte S."/>
            <person name="Camacho D."/>
            <person name="Thomas B.C."/>
            <person name="Warren L.A."/>
            <person name="Banfield J.F."/>
        </authorList>
    </citation>
    <scope>NUCLEOTIDE SEQUENCE [LARGE SCALE GENOMIC DNA]</scope>
    <source>
        <strain evidence="10">32-67-7</strain>
    </source>
</reference>
<evidence type="ECO:0000256" key="8">
    <source>
        <dbReference type="PIRSR" id="PIRSR000232-1"/>
    </source>
</evidence>
<dbReference type="Proteomes" id="UP000215616">
    <property type="component" value="Unassembled WGS sequence"/>
</dbReference>